<dbReference type="EMBL" id="PSYR01000001">
    <property type="protein sequence ID" value="RCN58833.1"/>
    <property type="molecule type" value="Genomic_DNA"/>
</dbReference>
<evidence type="ECO:0000313" key="1">
    <source>
        <dbReference type="EMBL" id="RCN58833.1"/>
    </source>
</evidence>
<dbReference type="GO" id="GO:0008556">
    <property type="term" value="F:P-type potassium transmembrane transporter activity"/>
    <property type="evidence" value="ECO:0007669"/>
    <property type="project" value="InterPro"/>
</dbReference>
<gene>
    <name evidence="1" type="primary">kdpF</name>
    <name evidence="1" type="ORF">C4900_03480</name>
</gene>
<comment type="caution">
    <text evidence="1">The sequence shown here is derived from an EMBL/GenBank/DDBJ whole genome shotgun (WGS) entry which is preliminary data.</text>
</comment>
<dbReference type="AlphaFoldDB" id="A0A1C2FYM9"/>
<dbReference type="InterPro" id="IPR011726">
    <property type="entry name" value="KdpF"/>
</dbReference>
<reference evidence="1 2" key="1">
    <citation type="submission" date="2018-02" db="EMBL/GenBank/DDBJ databases">
        <title>Insights into the biology of acidophilic members of the Acidiferrobacteraceae family derived from comparative genomic analyses.</title>
        <authorList>
            <person name="Issotta F."/>
            <person name="Thyssen C."/>
            <person name="Mena C."/>
            <person name="Moya A."/>
            <person name="Bellenberg S."/>
            <person name="Sproer C."/>
            <person name="Covarrubias P.C."/>
            <person name="Sand W."/>
            <person name="Quatrini R."/>
            <person name="Vera M."/>
        </authorList>
    </citation>
    <scope>NUCLEOTIDE SEQUENCE [LARGE SCALE GENOMIC DNA]</scope>
    <source>
        <strain evidence="2">m-1</strain>
    </source>
</reference>
<keyword evidence="2" id="KW-1185">Reference proteome</keyword>
<name>A0A1C2FYM9_9GAMM</name>
<dbReference type="STRING" id="163359.A9R16_02660"/>
<evidence type="ECO:0000313" key="2">
    <source>
        <dbReference type="Proteomes" id="UP000253250"/>
    </source>
</evidence>
<dbReference type="GO" id="GO:0005886">
    <property type="term" value="C:plasma membrane"/>
    <property type="evidence" value="ECO:0007669"/>
    <property type="project" value="InterPro"/>
</dbReference>
<proteinExistence type="predicted"/>
<organism evidence="1 2">
    <name type="scientific">Acidiferrobacter thiooxydans</name>
    <dbReference type="NCBI Taxonomy" id="163359"/>
    <lineage>
        <taxon>Bacteria</taxon>
        <taxon>Pseudomonadati</taxon>
        <taxon>Pseudomonadota</taxon>
        <taxon>Gammaproteobacteria</taxon>
        <taxon>Acidiferrobacterales</taxon>
        <taxon>Acidiferrobacteraceae</taxon>
        <taxon>Acidiferrobacter</taxon>
    </lineage>
</organism>
<protein>
    <submittedName>
        <fullName evidence="1">K(+)-transporting ATPase subunit F</fullName>
    </submittedName>
</protein>
<accession>A0A1C2FYM9</accession>
<sequence>MSVFVWVGLALGVALFVYLLVFLLNPERFL</sequence>
<dbReference type="RefSeq" id="WP_065971781.1">
    <property type="nucleotide sequence ID" value="NZ_CP080624.1"/>
</dbReference>
<dbReference type="Proteomes" id="UP000253250">
    <property type="component" value="Unassembled WGS sequence"/>
</dbReference>
<dbReference type="Pfam" id="PF09604">
    <property type="entry name" value="Potass_KdpF"/>
    <property type="match status" value="1"/>
</dbReference>
<dbReference type="NCBIfam" id="TIGR02115">
    <property type="entry name" value="potass_kdpF"/>
    <property type="match status" value="1"/>
</dbReference>